<dbReference type="PANTHER" id="PTHR40980">
    <property type="entry name" value="PLUG DOMAIN-CONTAINING PROTEIN"/>
    <property type="match status" value="1"/>
</dbReference>
<evidence type="ECO:0000256" key="4">
    <source>
        <dbReference type="RuleBase" id="RU003357"/>
    </source>
</evidence>
<evidence type="ECO:0000259" key="8">
    <source>
        <dbReference type="Pfam" id="PF07715"/>
    </source>
</evidence>
<evidence type="ECO:0000313" key="9">
    <source>
        <dbReference type="EMBL" id="WAJ71928.1"/>
    </source>
</evidence>
<dbReference type="Pfam" id="PF00593">
    <property type="entry name" value="TonB_dep_Rec_b-barrel"/>
    <property type="match status" value="1"/>
</dbReference>
<feature type="domain" description="TonB-dependent receptor-like beta-barrel" evidence="7">
    <location>
        <begin position="474"/>
        <end position="996"/>
    </location>
</feature>
<dbReference type="Proteomes" id="UP001163726">
    <property type="component" value="Plasmid pCadTS8_1"/>
</dbReference>
<dbReference type="Gene3D" id="2.40.170.20">
    <property type="entry name" value="TonB-dependent receptor, beta-barrel domain"/>
    <property type="match status" value="1"/>
</dbReference>
<feature type="signal peptide" evidence="6">
    <location>
        <begin position="1"/>
        <end position="33"/>
    </location>
</feature>
<dbReference type="NCBIfam" id="TIGR01782">
    <property type="entry name" value="TonB-Xanth-Caul"/>
    <property type="match status" value="1"/>
</dbReference>
<evidence type="ECO:0000256" key="3">
    <source>
        <dbReference type="ARBA" id="ARBA00023237"/>
    </source>
</evidence>
<dbReference type="InterPro" id="IPR037066">
    <property type="entry name" value="Plug_dom_sf"/>
</dbReference>
<sequence length="1030" mass="113154">MTKSANRTSFKLNTFVIGLTTAGLICSVNAAMAAEDETETIEVTGVRSALENALNTKREAPSIVDAISSTDIDALPALDLGEALQAIPGIQLERSGEGRQSEISLRGLSGGFVKTTAFGQGIATPSRSFAAEGNTNPFSAFESGVFDGVTVVKTPTADMQAGGIAGIVDKQLQRALSKQDGKFTLSVGGSYEELTQNWDPTIKLSGVKHLIEDKLAVAFKIAGSGQTFRRDTANFTNYETLGVEHGRGPSRGVNSETMDEYREKWDIPAEADVRGVALARNVIEYSEGDRVSFTGNIEYKPTDKLKLGAHLLYTKRDLDKGTKQDASFQSGLNVTNANNTDMFHRIEPDMNTAPFVYDYTDDGRPVYGVTKTHITDAMLTFTNRETTFLETSKGLFLYADYYGDNWKLDGVVTHSEAENQFMNLGLEFRMSGHHSPMKRDATGENKSFVPTGIDVTIDAANGDINKASVNATGFENIDFDLPWGVTDNPIHTSYQLQDEANQGRNLGVYLSGRVDNPIRKQSSAEFNAARYTDFGLGDTIVFSQIKLGARVSREELANNDKQIGIVGANLSNIDNTDVYGKPLVSDGGTEFFNGEYSGAFGADSGWLTVDSQQFKADLLDGIVRYEGVDEVVPSGFNEVFSGGLPQRWSTNFDAAQDITALYAMTDFNGDFGITYSGNFGVRYVKTELAIDGVKRDQTNGDVIVPNNVTTEYDHFLPSMNLSFDLHDDVVLRAAYYEGFVRPNLRILNPSVTFRSNESESEEGNDSATARITLPGSGVNPYDAKNYDLSLEWYNRDGSAVSAGVFQKEITGFFATRNNICPQNNQVIIAELGSDVSLNEDGACIQTDPFINESGESIVRTVDITETFNGPGSITLNGVELAVQQKLDFLPYPWNGFGGVFNYTYIDQKTSDDLDSDNDNAKLYKVSPESFNLIGYYENDGFSLRLSYNWKDDSLLKATNTYLGLLPRTQQASGRLDFSSSYQLTKDLKVFLRGYNLTDEKRVETWGFSEKAVNRVDYTGRIFQVSLNYNF</sequence>
<keyword evidence="10" id="KW-1185">Reference proteome</keyword>
<dbReference type="Pfam" id="PF07715">
    <property type="entry name" value="Plug"/>
    <property type="match status" value="1"/>
</dbReference>
<dbReference type="InterPro" id="IPR010104">
    <property type="entry name" value="TonB_rcpt_bac"/>
</dbReference>
<organism evidence="9 10">
    <name type="scientific">Catenovulum adriaticum</name>
    <dbReference type="NCBI Taxonomy" id="2984846"/>
    <lineage>
        <taxon>Bacteria</taxon>
        <taxon>Pseudomonadati</taxon>
        <taxon>Pseudomonadota</taxon>
        <taxon>Gammaproteobacteria</taxon>
        <taxon>Alteromonadales</taxon>
        <taxon>Alteromonadaceae</taxon>
        <taxon>Catenovulum</taxon>
    </lineage>
</organism>
<geneLocation type="plasmid" evidence="9 10">
    <name>pCadTS8_1</name>
</geneLocation>
<dbReference type="SUPFAM" id="SSF56935">
    <property type="entry name" value="Porins"/>
    <property type="match status" value="1"/>
</dbReference>
<feature type="region of interest" description="Disordered" evidence="5">
    <location>
        <begin position="754"/>
        <end position="773"/>
    </location>
</feature>
<dbReference type="EMBL" id="CP109966">
    <property type="protein sequence ID" value="WAJ71928.1"/>
    <property type="molecule type" value="Genomic_DNA"/>
</dbReference>
<dbReference type="InterPro" id="IPR000531">
    <property type="entry name" value="Beta-barrel_TonB"/>
</dbReference>
<evidence type="ECO:0000256" key="6">
    <source>
        <dbReference type="SAM" id="SignalP"/>
    </source>
</evidence>
<feature type="domain" description="TonB-dependent receptor plug" evidence="8">
    <location>
        <begin position="57"/>
        <end position="167"/>
    </location>
</feature>
<comment type="similarity">
    <text evidence="4">Belongs to the TonB-dependent receptor family.</text>
</comment>
<dbReference type="RefSeq" id="WP_268076648.1">
    <property type="nucleotide sequence ID" value="NZ_CP109966.1"/>
</dbReference>
<keyword evidence="3" id="KW-0998">Cell outer membrane</keyword>
<keyword evidence="9" id="KW-0614">Plasmid</keyword>
<accession>A0ABY7AQV8</accession>
<dbReference type="PANTHER" id="PTHR40980:SF3">
    <property type="entry name" value="TONB-DEPENDENT RECEPTOR-LIKE BETA-BARREL DOMAIN-CONTAINING PROTEIN"/>
    <property type="match status" value="1"/>
</dbReference>
<gene>
    <name evidence="9" type="ORF">OLW01_14475</name>
</gene>
<protein>
    <submittedName>
        <fullName evidence="9">TonB-dependent receptor</fullName>
    </submittedName>
</protein>
<name>A0ABY7AQV8_9ALTE</name>
<evidence type="ECO:0000256" key="5">
    <source>
        <dbReference type="SAM" id="MobiDB-lite"/>
    </source>
</evidence>
<keyword evidence="6" id="KW-0732">Signal</keyword>
<evidence type="ECO:0000256" key="1">
    <source>
        <dbReference type="ARBA" id="ARBA00004442"/>
    </source>
</evidence>
<keyword evidence="9" id="KW-0675">Receptor</keyword>
<keyword evidence="4" id="KW-0798">TonB box</keyword>
<proteinExistence type="inferred from homology"/>
<evidence type="ECO:0000313" key="10">
    <source>
        <dbReference type="Proteomes" id="UP001163726"/>
    </source>
</evidence>
<feature type="chain" id="PRO_5046762034" evidence="6">
    <location>
        <begin position="34"/>
        <end position="1030"/>
    </location>
</feature>
<dbReference type="InterPro" id="IPR012910">
    <property type="entry name" value="Plug_dom"/>
</dbReference>
<reference evidence="9" key="1">
    <citation type="submission" date="2022-10" db="EMBL/GenBank/DDBJ databases">
        <title>Catenovulum adriacola sp. nov. isolated in the Harbour of Susak.</title>
        <authorList>
            <person name="Schoch T."/>
            <person name="Reich S.J."/>
            <person name="Stoeferle S."/>
            <person name="Flaiz M."/>
            <person name="Kazda M."/>
            <person name="Riedel C.U."/>
            <person name="Duerre P."/>
        </authorList>
    </citation>
    <scope>NUCLEOTIDE SEQUENCE</scope>
    <source>
        <strain evidence="9">TS8</strain>
        <plasmid evidence="9">pCadTS8_1</plasmid>
    </source>
</reference>
<keyword evidence="2 4" id="KW-0472">Membrane</keyword>
<comment type="subcellular location">
    <subcellularLocation>
        <location evidence="1 4">Cell outer membrane</location>
    </subcellularLocation>
</comment>
<dbReference type="Gene3D" id="2.170.130.10">
    <property type="entry name" value="TonB-dependent receptor, plug domain"/>
    <property type="match status" value="1"/>
</dbReference>
<dbReference type="InterPro" id="IPR036942">
    <property type="entry name" value="Beta-barrel_TonB_sf"/>
</dbReference>
<evidence type="ECO:0000259" key="7">
    <source>
        <dbReference type="Pfam" id="PF00593"/>
    </source>
</evidence>
<evidence type="ECO:0000256" key="2">
    <source>
        <dbReference type="ARBA" id="ARBA00023136"/>
    </source>
</evidence>